<proteinExistence type="predicted"/>
<dbReference type="EMBL" id="PKPP01010211">
    <property type="protein sequence ID" value="PWA46604.1"/>
    <property type="molecule type" value="Genomic_DNA"/>
</dbReference>
<keyword evidence="2" id="KW-0812">Transmembrane</keyword>
<evidence type="ECO:0000313" key="6">
    <source>
        <dbReference type="EMBL" id="PWA46604.1"/>
    </source>
</evidence>
<accession>A0A2U1LC88</accession>
<evidence type="ECO:0000256" key="1">
    <source>
        <dbReference type="ARBA" id="ARBA00004141"/>
    </source>
</evidence>
<evidence type="ECO:0000256" key="4">
    <source>
        <dbReference type="ARBA" id="ARBA00023136"/>
    </source>
</evidence>
<feature type="domain" description="SLC26A/SulP transporter" evidence="5">
    <location>
        <begin position="1"/>
        <end position="78"/>
    </location>
</feature>
<evidence type="ECO:0000313" key="7">
    <source>
        <dbReference type="Proteomes" id="UP000245207"/>
    </source>
</evidence>
<comment type="caution">
    <text evidence="6">The sequence shown here is derived from an EMBL/GenBank/DDBJ whole genome shotgun (WGS) entry which is preliminary data.</text>
</comment>
<comment type="subcellular location">
    <subcellularLocation>
        <location evidence="1">Membrane</location>
        <topology evidence="1">Multi-pass membrane protein</topology>
    </subcellularLocation>
</comment>
<keyword evidence="7" id="KW-1185">Reference proteome</keyword>
<dbReference type="OrthoDB" id="288203at2759"/>
<protein>
    <submittedName>
        <fullName evidence="6">High affinity sulfate transporter</fullName>
    </submittedName>
</protein>
<evidence type="ECO:0000256" key="3">
    <source>
        <dbReference type="ARBA" id="ARBA00022989"/>
    </source>
</evidence>
<organism evidence="6 7">
    <name type="scientific">Artemisia annua</name>
    <name type="common">Sweet wormwood</name>
    <dbReference type="NCBI Taxonomy" id="35608"/>
    <lineage>
        <taxon>Eukaryota</taxon>
        <taxon>Viridiplantae</taxon>
        <taxon>Streptophyta</taxon>
        <taxon>Embryophyta</taxon>
        <taxon>Tracheophyta</taxon>
        <taxon>Spermatophyta</taxon>
        <taxon>Magnoliopsida</taxon>
        <taxon>eudicotyledons</taxon>
        <taxon>Gunneridae</taxon>
        <taxon>Pentapetalae</taxon>
        <taxon>asterids</taxon>
        <taxon>campanulids</taxon>
        <taxon>Asterales</taxon>
        <taxon>Asteraceae</taxon>
        <taxon>Asteroideae</taxon>
        <taxon>Anthemideae</taxon>
        <taxon>Artemisiinae</taxon>
        <taxon>Artemisia</taxon>
    </lineage>
</organism>
<dbReference type="AlphaFoldDB" id="A0A2U1LC88"/>
<evidence type="ECO:0000259" key="5">
    <source>
        <dbReference type="Pfam" id="PF00916"/>
    </source>
</evidence>
<dbReference type="InterPro" id="IPR011547">
    <property type="entry name" value="SLC26A/SulP_dom"/>
</dbReference>
<gene>
    <name evidence="6" type="ORF">CTI12_AA507140</name>
</gene>
<dbReference type="Proteomes" id="UP000245207">
    <property type="component" value="Unassembled WGS sequence"/>
</dbReference>
<dbReference type="STRING" id="35608.A0A2U1LC88"/>
<keyword evidence="3" id="KW-1133">Transmembrane helix</keyword>
<sequence length="88" mass="9176">MGGAAVTIALEQLKWLFGIKDFTEKIDIFSVMRSVINSAHHGLTDGVVRLLVGLVVAAGEVAADKKKSAAGMAGKVTVVLRSVPGVEE</sequence>
<reference evidence="6 7" key="1">
    <citation type="journal article" date="2018" name="Mol. Plant">
        <title>The genome of Artemisia annua provides insight into the evolution of Asteraceae family and artemisinin biosynthesis.</title>
        <authorList>
            <person name="Shen Q."/>
            <person name="Zhang L."/>
            <person name="Liao Z."/>
            <person name="Wang S."/>
            <person name="Yan T."/>
            <person name="Shi P."/>
            <person name="Liu M."/>
            <person name="Fu X."/>
            <person name="Pan Q."/>
            <person name="Wang Y."/>
            <person name="Lv Z."/>
            <person name="Lu X."/>
            <person name="Zhang F."/>
            <person name="Jiang W."/>
            <person name="Ma Y."/>
            <person name="Chen M."/>
            <person name="Hao X."/>
            <person name="Li L."/>
            <person name="Tang Y."/>
            <person name="Lv G."/>
            <person name="Zhou Y."/>
            <person name="Sun X."/>
            <person name="Brodelius P.E."/>
            <person name="Rose J.K.C."/>
            <person name="Tang K."/>
        </authorList>
    </citation>
    <scope>NUCLEOTIDE SEQUENCE [LARGE SCALE GENOMIC DNA]</scope>
    <source>
        <strain evidence="7">cv. Huhao1</strain>
        <tissue evidence="6">Leaf</tissue>
    </source>
</reference>
<keyword evidence="4" id="KW-0472">Membrane</keyword>
<name>A0A2U1LC88_ARTAN</name>
<dbReference type="GO" id="GO:0016020">
    <property type="term" value="C:membrane"/>
    <property type="evidence" value="ECO:0007669"/>
    <property type="project" value="UniProtKB-SubCell"/>
</dbReference>
<dbReference type="Pfam" id="PF00916">
    <property type="entry name" value="Sulfate_transp"/>
    <property type="match status" value="1"/>
</dbReference>
<evidence type="ECO:0000256" key="2">
    <source>
        <dbReference type="ARBA" id="ARBA00022692"/>
    </source>
</evidence>